<dbReference type="FunFam" id="1.10.150.20:FF:000003">
    <property type="entry name" value="DNA polymerase I"/>
    <property type="match status" value="1"/>
</dbReference>
<dbReference type="PANTHER" id="PTHR42646:SF2">
    <property type="entry name" value="5'-3' EXONUCLEASE FAMILY PROTEIN"/>
    <property type="match status" value="1"/>
</dbReference>
<dbReference type="InterPro" id="IPR038969">
    <property type="entry name" value="FEN"/>
</dbReference>
<proteinExistence type="predicted"/>
<organism evidence="5 6">
    <name type="scientific">Candidatus Colwellbacteria bacterium CG_4_9_14_0_2_um_filter_50_12</name>
    <dbReference type="NCBI Taxonomy" id="1974538"/>
    <lineage>
        <taxon>Bacteria</taxon>
        <taxon>Candidatus Colwelliibacteriota</taxon>
    </lineage>
</organism>
<dbReference type="InterPro" id="IPR020046">
    <property type="entry name" value="5-3_exonucl_a-hlix_arch_N"/>
</dbReference>
<dbReference type="SMART" id="SM00475">
    <property type="entry name" value="53EXOc"/>
    <property type="match status" value="1"/>
</dbReference>
<dbReference type="PANTHER" id="PTHR42646">
    <property type="entry name" value="FLAP ENDONUCLEASE XNI"/>
    <property type="match status" value="1"/>
</dbReference>
<dbReference type="CDD" id="cd09898">
    <property type="entry name" value="H3TH_53EXO"/>
    <property type="match status" value="1"/>
</dbReference>
<protein>
    <recommendedName>
        <fullName evidence="4">5'-3' exonuclease domain-containing protein</fullName>
    </recommendedName>
</protein>
<dbReference type="EMBL" id="PFQX01000004">
    <property type="protein sequence ID" value="PJC65538.1"/>
    <property type="molecule type" value="Genomic_DNA"/>
</dbReference>
<dbReference type="Proteomes" id="UP000229674">
    <property type="component" value="Unassembled WGS sequence"/>
</dbReference>
<keyword evidence="2" id="KW-0378">Hydrolase</keyword>
<dbReference type="SMART" id="SM00279">
    <property type="entry name" value="HhH2"/>
    <property type="match status" value="1"/>
</dbReference>
<accession>A0A2M8G1N4</accession>
<feature type="domain" description="5'-3' exonuclease" evidence="4">
    <location>
        <begin position="1"/>
        <end position="270"/>
    </location>
</feature>
<dbReference type="CDD" id="cd09859">
    <property type="entry name" value="PIN_53EXO"/>
    <property type="match status" value="1"/>
</dbReference>
<dbReference type="Pfam" id="PF02739">
    <property type="entry name" value="5_3_exonuc_N"/>
    <property type="match status" value="1"/>
</dbReference>
<dbReference type="SUPFAM" id="SSF88723">
    <property type="entry name" value="PIN domain-like"/>
    <property type="match status" value="1"/>
</dbReference>
<evidence type="ECO:0000313" key="5">
    <source>
        <dbReference type="EMBL" id="PJC65538.1"/>
    </source>
</evidence>
<dbReference type="GO" id="GO:0003677">
    <property type="term" value="F:DNA binding"/>
    <property type="evidence" value="ECO:0007669"/>
    <property type="project" value="UniProtKB-KW"/>
</dbReference>
<gene>
    <name evidence="5" type="ORF">CO020_00105</name>
</gene>
<evidence type="ECO:0000313" key="6">
    <source>
        <dbReference type="Proteomes" id="UP000229674"/>
    </source>
</evidence>
<keyword evidence="1" id="KW-0540">Nuclease</keyword>
<comment type="caution">
    <text evidence="5">The sequence shown here is derived from an EMBL/GenBank/DDBJ whole genome shotgun (WGS) entry which is preliminary data.</text>
</comment>
<evidence type="ECO:0000256" key="1">
    <source>
        <dbReference type="ARBA" id="ARBA00022722"/>
    </source>
</evidence>
<dbReference type="InterPro" id="IPR008918">
    <property type="entry name" value="HhH2"/>
</dbReference>
<keyword evidence="3" id="KW-0238">DNA-binding</keyword>
<dbReference type="Gene3D" id="1.10.150.20">
    <property type="entry name" value="5' to 3' exonuclease, C-terminal subdomain"/>
    <property type="match status" value="1"/>
</dbReference>
<dbReference type="Gene3D" id="3.40.50.1010">
    <property type="entry name" value="5'-nuclease"/>
    <property type="match status" value="1"/>
</dbReference>
<dbReference type="InterPro" id="IPR036279">
    <property type="entry name" value="5-3_exonuclease_C_sf"/>
</dbReference>
<dbReference type="GO" id="GO:0008409">
    <property type="term" value="F:5'-3' exonuclease activity"/>
    <property type="evidence" value="ECO:0007669"/>
    <property type="project" value="InterPro"/>
</dbReference>
<evidence type="ECO:0000259" key="4">
    <source>
        <dbReference type="SMART" id="SM00475"/>
    </source>
</evidence>
<evidence type="ECO:0000256" key="2">
    <source>
        <dbReference type="ARBA" id="ARBA00022801"/>
    </source>
</evidence>
<reference evidence="6" key="1">
    <citation type="submission" date="2017-09" db="EMBL/GenBank/DDBJ databases">
        <title>Depth-based differentiation of microbial function through sediment-hosted aquifers and enrichment of novel symbionts in the deep terrestrial subsurface.</title>
        <authorList>
            <person name="Probst A.J."/>
            <person name="Ladd B."/>
            <person name="Jarett J.K."/>
            <person name="Geller-Mcgrath D.E."/>
            <person name="Sieber C.M.K."/>
            <person name="Emerson J.B."/>
            <person name="Anantharaman K."/>
            <person name="Thomas B.C."/>
            <person name="Malmstrom R."/>
            <person name="Stieglmeier M."/>
            <person name="Klingl A."/>
            <person name="Woyke T."/>
            <person name="Ryan C.M."/>
            <person name="Banfield J.F."/>
        </authorList>
    </citation>
    <scope>NUCLEOTIDE SEQUENCE [LARGE SCALE GENOMIC DNA]</scope>
</reference>
<name>A0A2M8G1N4_9BACT</name>
<sequence>MRDALLLIDANSLIHRAFHALPPLTAPDGRPAGALYGLASIIIKILKEGPTGEGSPEYIAAAFDRPEPTHRESEYKEYKATRPPAHADLISQLIESHKLFKTLGIKTFELPGWEADDIVTTLASKFSAEGLKVFILSGDRDVLQAVHNNDVKVIMPQRGISNTITYDEKAVKEKFGVAPEQLADYKGLVGDVSDNIPGVPGVGPKTAANLVGRYGSLEEIYKEVDGVGMENPKLQEKLKTYREQAFLSKKLATLESNLQIKISANELTFKPLPEKDVAKYFEQLGFKSLLERFRHYVSDEDYPV</sequence>
<dbReference type="AlphaFoldDB" id="A0A2M8G1N4"/>
<dbReference type="InterPro" id="IPR002421">
    <property type="entry name" value="5-3_exonuclease"/>
</dbReference>
<evidence type="ECO:0000256" key="3">
    <source>
        <dbReference type="ARBA" id="ARBA00023125"/>
    </source>
</evidence>
<dbReference type="GO" id="GO:0033567">
    <property type="term" value="P:DNA replication, Okazaki fragment processing"/>
    <property type="evidence" value="ECO:0007669"/>
    <property type="project" value="InterPro"/>
</dbReference>
<dbReference type="Pfam" id="PF01367">
    <property type="entry name" value="5_3_exonuc"/>
    <property type="match status" value="1"/>
</dbReference>
<dbReference type="InterPro" id="IPR029060">
    <property type="entry name" value="PIN-like_dom_sf"/>
</dbReference>
<dbReference type="GO" id="GO:0017108">
    <property type="term" value="F:5'-flap endonuclease activity"/>
    <property type="evidence" value="ECO:0007669"/>
    <property type="project" value="InterPro"/>
</dbReference>
<dbReference type="InterPro" id="IPR020045">
    <property type="entry name" value="DNA_polI_H3TH"/>
</dbReference>
<dbReference type="SUPFAM" id="SSF47807">
    <property type="entry name" value="5' to 3' exonuclease, C-terminal subdomain"/>
    <property type="match status" value="1"/>
</dbReference>